<name>A0A4Y2IGZ1_ARAVE</name>
<evidence type="ECO:0000313" key="2">
    <source>
        <dbReference type="Proteomes" id="UP000499080"/>
    </source>
</evidence>
<evidence type="ECO:0000313" key="1">
    <source>
        <dbReference type="EMBL" id="GBM76958.1"/>
    </source>
</evidence>
<dbReference type="AlphaFoldDB" id="A0A4Y2IGZ1"/>
<proteinExistence type="predicted"/>
<dbReference type="Proteomes" id="UP000499080">
    <property type="component" value="Unassembled WGS sequence"/>
</dbReference>
<keyword evidence="2" id="KW-1185">Reference proteome</keyword>
<accession>A0A4Y2IGZ1</accession>
<comment type="caution">
    <text evidence="1">The sequence shown here is derived from an EMBL/GenBank/DDBJ whole genome shotgun (WGS) entry which is preliminary data.</text>
</comment>
<organism evidence="1 2">
    <name type="scientific">Araneus ventricosus</name>
    <name type="common">Orbweaver spider</name>
    <name type="synonym">Epeira ventricosa</name>
    <dbReference type="NCBI Taxonomy" id="182803"/>
    <lineage>
        <taxon>Eukaryota</taxon>
        <taxon>Metazoa</taxon>
        <taxon>Ecdysozoa</taxon>
        <taxon>Arthropoda</taxon>
        <taxon>Chelicerata</taxon>
        <taxon>Arachnida</taxon>
        <taxon>Araneae</taxon>
        <taxon>Araneomorphae</taxon>
        <taxon>Entelegynae</taxon>
        <taxon>Araneoidea</taxon>
        <taxon>Araneidae</taxon>
        <taxon>Araneus</taxon>
    </lineage>
</organism>
<dbReference type="EMBL" id="BGPR01002654">
    <property type="protein sequence ID" value="GBM76958.1"/>
    <property type="molecule type" value="Genomic_DNA"/>
</dbReference>
<reference evidence="1 2" key="1">
    <citation type="journal article" date="2019" name="Sci. Rep.">
        <title>Orb-weaving spider Araneus ventricosus genome elucidates the spidroin gene catalogue.</title>
        <authorList>
            <person name="Kono N."/>
            <person name="Nakamura H."/>
            <person name="Ohtoshi R."/>
            <person name="Moran D.A.P."/>
            <person name="Shinohara A."/>
            <person name="Yoshida Y."/>
            <person name="Fujiwara M."/>
            <person name="Mori M."/>
            <person name="Tomita M."/>
            <person name="Arakawa K."/>
        </authorList>
    </citation>
    <scope>NUCLEOTIDE SEQUENCE [LARGE SCALE GENOMIC DNA]</scope>
</reference>
<protein>
    <submittedName>
        <fullName evidence="1">Uncharacterized protein</fullName>
    </submittedName>
</protein>
<sequence length="93" mass="10936">MGENDEYQIEMRIEQEDMYELMQLKKGGIPSEVKTVPHSLVSDIEDDTRRKISISQTTESLATKNIERKIDEKDLRQIKSFNKFDPLNVEEDF</sequence>
<gene>
    <name evidence="1" type="ORF">AVEN_230132_1</name>
</gene>